<name>A0A1G5J4R2_9BACT</name>
<organism evidence="1 2">
    <name type="scientific">Desulfoluna spongiiphila</name>
    <dbReference type="NCBI Taxonomy" id="419481"/>
    <lineage>
        <taxon>Bacteria</taxon>
        <taxon>Pseudomonadati</taxon>
        <taxon>Thermodesulfobacteriota</taxon>
        <taxon>Desulfobacteria</taxon>
        <taxon>Desulfobacterales</taxon>
        <taxon>Desulfolunaceae</taxon>
        <taxon>Desulfoluna</taxon>
    </lineage>
</organism>
<dbReference type="OrthoDB" id="5412298at2"/>
<dbReference type="Proteomes" id="UP000198870">
    <property type="component" value="Unassembled WGS sequence"/>
</dbReference>
<keyword evidence="2" id="KW-1185">Reference proteome</keyword>
<accession>A0A1G5J4R2</accession>
<gene>
    <name evidence="1" type="ORF">SAMN05216233_12518</name>
</gene>
<reference evidence="1 2" key="1">
    <citation type="submission" date="2016-10" db="EMBL/GenBank/DDBJ databases">
        <authorList>
            <person name="de Groot N.N."/>
        </authorList>
    </citation>
    <scope>NUCLEOTIDE SEQUENCE [LARGE SCALE GENOMIC DNA]</scope>
    <source>
        <strain evidence="1 2">AA1</strain>
    </source>
</reference>
<dbReference type="AlphaFoldDB" id="A0A1G5J4R2"/>
<evidence type="ECO:0000313" key="1">
    <source>
        <dbReference type="EMBL" id="SCY83343.1"/>
    </source>
</evidence>
<evidence type="ECO:0000313" key="2">
    <source>
        <dbReference type="Proteomes" id="UP000198870"/>
    </source>
</evidence>
<proteinExistence type="predicted"/>
<dbReference type="EMBL" id="FMUX01000025">
    <property type="protein sequence ID" value="SCY83343.1"/>
    <property type="molecule type" value="Genomic_DNA"/>
</dbReference>
<protein>
    <submittedName>
        <fullName evidence="1">Uncharacterized protein</fullName>
    </submittedName>
</protein>
<sequence>MTFPLFTEWTLWLAVILVPLVVLAATRALRVVGWALSLSREVRTLEARAQVAPDDEAAALAVVVTRCKGTLRSFSPDLPTLEGLHDYLTEVAAAFHPEATRPELKVSVGHLIRTLNRSLDRFDTVLERPGLSRIRRVRIRTVKTNTRRLKKITGFPPVRWYLRFRQWVSGMNVLRLLLLPDPVSWLITLSGNLSMMVLGKCLLADLHLFVGKTALELYGVSDPEGEDPEEPPETMEEALKELEDLDDAPPAAMDPALAPLRKRITGVSALLHPTPSLSTFGETVAESAEILAQCHFPESDHPLDETRIGPILESTRHLLAHLGKGESLPVAGRLYRLRLDTLASARRYAEETLPKSVKDAFSHGKKAYGWLKWPLTAYRLTARGGLIKVAASLGWRTAGKGITLFMYGRLYDYAMEEADKVLRRSKEM</sequence>
<dbReference type="STRING" id="419481.SAMN05216233_12518"/>
<dbReference type="RefSeq" id="WP_092214861.1">
    <property type="nucleotide sequence ID" value="NZ_FMUX01000025.1"/>
</dbReference>